<gene>
    <name evidence="1" type="ORF">ACERK3_02950</name>
</gene>
<evidence type="ECO:0000313" key="2">
    <source>
        <dbReference type="Proteomes" id="UP001575105"/>
    </source>
</evidence>
<organism evidence="1 2">
    <name type="scientific">Natronomicrosphaera hydrolytica</name>
    <dbReference type="NCBI Taxonomy" id="3242702"/>
    <lineage>
        <taxon>Bacteria</taxon>
        <taxon>Pseudomonadati</taxon>
        <taxon>Planctomycetota</taxon>
        <taxon>Phycisphaerae</taxon>
        <taxon>Phycisphaerales</taxon>
        <taxon>Phycisphaeraceae</taxon>
        <taxon>Natronomicrosphaera</taxon>
    </lineage>
</organism>
<reference evidence="1 2" key="1">
    <citation type="submission" date="2024-08" db="EMBL/GenBank/DDBJ databases">
        <title>Whole-genome sequencing of halo(alkali)philic microorganisms from hypersaline lakes.</title>
        <authorList>
            <person name="Sorokin D.Y."/>
            <person name="Merkel A.Y."/>
            <person name="Messina E."/>
            <person name="Yakimov M."/>
        </authorList>
    </citation>
    <scope>NUCLEOTIDE SEQUENCE [LARGE SCALE GENOMIC DNA]</scope>
    <source>
        <strain evidence="1 2">AB-hyl4</strain>
    </source>
</reference>
<accession>A0ABV4U1L5</accession>
<dbReference type="Proteomes" id="UP001575105">
    <property type="component" value="Unassembled WGS sequence"/>
</dbReference>
<proteinExistence type="predicted"/>
<name>A0ABV4U1L5_9BACT</name>
<keyword evidence="2" id="KW-1185">Reference proteome</keyword>
<evidence type="ECO:0000313" key="1">
    <source>
        <dbReference type="EMBL" id="MFA9477247.1"/>
    </source>
</evidence>
<dbReference type="RefSeq" id="WP_425344172.1">
    <property type="nucleotide sequence ID" value="NZ_JBGUBD010000002.1"/>
</dbReference>
<comment type="caution">
    <text evidence="1">The sequence shown here is derived from an EMBL/GenBank/DDBJ whole genome shotgun (WGS) entry which is preliminary data.</text>
</comment>
<sequence>MYCTLNSTPTADVGHTSQADVVLLTAACRGAALLPAKHRMPLTSIGYCTRLLDILFANDLQNH</sequence>
<dbReference type="EMBL" id="JBGUBD010000002">
    <property type="protein sequence ID" value="MFA9477247.1"/>
    <property type="molecule type" value="Genomic_DNA"/>
</dbReference>
<protein>
    <submittedName>
        <fullName evidence="1">Uncharacterized protein</fullName>
    </submittedName>
</protein>